<evidence type="ECO:0000256" key="4">
    <source>
        <dbReference type="ARBA" id="ARBA00023136"/>
    </source>
</evidence>
<evidence type="ECO:0000256" key="3">
    <source>
        <dbReference type="ARBA" id="ARBA00022989"/>
    </source>
</evidence>
<reference evidence="7" key="1">
    <citation type="journal article" date="2019" name="Int. J. Syst. Evol. Microbiol.">
        <title>The Global Catalogue of Microorganisms (GCM) 10K type strain sequencing project: providing services to taxonomists for standard genome sequencing and annotation.</title>
        <authorList>
            <consortium name="The Broad Institute Genomics Platform"/>
            <consortium name="The Broad Institute Genome Sequencing Center for Infectious Disease"/>
            <person name="Wu L."/>
            <person name="Ma J."/>
        </authorList>
    </citation>
    <scope>NUCLEOTIDE SEQUENCE [LARGE SCALE GENOMIC DNA]</scope>
    <source>
        <strain evidence="7">CGMCC 1.15044</strain>
    </source>
</reference>
<keyword evidence="3 5" id="KW-1133">Transmembrane helix</keyword>
<evidence type="ECO:0008006" key="8">
    <source>
        <dbReference type="Google" id="ProtNLM"/>
    </source>
</evidence>
<comment type="subcellular location">
    <subcellularLocation>
        <location evidence="1">Membrane</location>
        <topology evidence="1">Multi-pass membrane protein</topology>
    </subcellularLocation>
</comment>
<evidence type="ECO:0000256" key="2">
    <source>
        <dbReference type="ARBA" id="ARBA00022692"/>
    </source>
</evidence>
<evidence type="ECO:0000313" key="7">
    <source>
        <dbReference type="Proteomes" id="UP000609323"/>
    </source>
</evidence>
<dbReference type="Proteomes" id="UP000609323">
    <property type="component" value="Unassembled WGS sequence"/>
</dbReference>
<name>A0ABQ1FWQ0_9BACL</name>
<dbReference type="PANTHER" id="PTHR36460">
    <property type="entry name" value="UPF0132 DOMAIN PROTEIN (AFU_ORTHOLOGUE AFUA_3G10255)"/>
    <property type="match status" value="1"/>
</dbReference>
<feature type="transmembrane region" description="Helical" evidence="5">
    <location>
        <begin position="28"/>
        <end position="50"/>
    </location>
</feature>
<accession>A0ABQ1FWQ0</accession>
<evidence type="ECO:0000256" key="5">
    <source>
        <dbReference type="SAM" id="Phobius"/>
    </source>
</evidence>
<keyword evidence="4 5" id="KW-0472">Membrane</keyword>
<proteinExistence type="predicted"/>
<comment type="caution">
    <text evidence="6">The sequence shown here is derived from an EMBL/GenBank/DDBJ whole genome shotgun (WGS) entry which is preliminary data.</text>
</comment>
<evidence type="ECO:0000256" key="1">
    <source>
        <dbReference type="ARBA" id="ARBA00004141"/>
    </source>
</evidence>
<keyword evidence="7" id="KW-1185">Reference proteome</keyword>
<gene>
    <name evidence="6" type="ORF">GCM10010917_16260</name>
</gene>
<protein>
    <recommendedName>
        <fullName evidence="8">DUF418 domain-containing protein</fullName>
    </recommendedName>
</protein>
<keyword evidence="2 5" id="KW-0812">Transmembrane</keyword>
<organism evidence="6 7">
    <name type="scientific">Paenibacillus physcomitrellae</name>
    <dbReference type="NCBI Taxonomy" id="1619311"/>
    <lineage>
        <taxon>Bacteria</taxon>
        <taxon>Bacillati</taxon>
        <taxon>Bacillota</taxon>
        <taxon>Bacilli</taxon>
        <taxon>Bacillales</taxon>
        <taxon>Paenibacillaceae</taxon>
        <taxon>Paenibacillus</taxon>
    </lineage>
</organism>
<evidence type="ECO:0000313" key="6">
    <source>
        <dbReference type="EMBL" id="GGA31865.1"/>
    </source>
</evidence>
<dbReference type="EMBL" id="BMHF01000004">
    <property type="protein sequence ID" value="GGA31865.1"/>
    <property type="molecule type" value="Genomic_DNA"/>
</dbReference>
<sequence>MLFHALQSVLLFGGLTVCHTVAGFIPILGIALAALLSLAGVLFWVALIIASLQSKWLKLPWIGDFAEKQIRNW</sequence>
<dbReference type="PANTHER" id="PTHR36460:SF1">
    <property type="entry name" value="UPF0132 DOMAIN PROTEIN (AFU_ORTHOLOGUE AFUA_3G10255)"/>
    <property type="match status" value="1"/>
</dbReference>